<comment type="subunit">
    <text evidence="11">Component of the replication restart primosome.</text>
</comment>
<protein>
    <recommendedName>
        <fullName evidence="11">Probable replication restart protein PriA</fullName>
    </recommendedName>
    <alternativeName>
        <fullName evidence="11">Putative ATP-dependent DNA helicase PriA</fullName>
    </alternativeName>
</protein>
<feature type="binding site" evidence="11">
    <location>
        <position position="450"/>
    </location>
    <ligand>
        <name>Zn(2+)</name>
        <dbReference type="ChEBI" id="CHEBI:29105"/>
        <label>1</label>
    </ligand>
</feature>
<dbReference type="GO" id="GO:0006269">
    <property type="term" value="P:DNA replication, synthesis of primer"/>
    <property type="evidence" value="ECO:0007669"/>
    <property type="project" value="UniProtKB-KW"/>
</dbReference>
<dbReference type="GO" id="GO:0006302">
    <property type="term" value="P:double-strand break repair"/>
    <property type="evidence" value="ECO:0007669"/>
    <property type="project" value="InterPro"/>
</dbReference>
<keyword evidence="3 11" id="KW-0479">Metal-binding</keyword>
<evidence type="ECO:0000313" key="16">
    <source>
        <dbReference type="Proteomes" id="UP000593737"/>
    </source>
</evidence>
<evidence type="ECO:0000256" key="10">
    <source>
        <dbReference type="ARBA" id="ARBA00023235"/>
    </source>
</evidence>
<evidence type="ECO:0000256" key="1">
    <source>
        <dbReference type="ARBA" id="ARBA00022515"/>
    </source>
</evidence>
<dbReference type="Gene3D" id="3.40.50.300">
    <property type="entry name" value="P-loop containing nucleotide triphosphate hydrolases"/>
    <property type="match status" value="1"/>
</dbReference>
<dbReference type="GO" id="GO:0006270">
    <property type="term" value="P:DNA replication initiation"/>
    <property type="evidence" value="ECO:0007669"/>
    <property type="project" value="TreeGrafter"/>
</dbReference>
<dbReference type="InterPro" id="IPR027417">
    <property type="entry name" value="P-loop_NTPase"/>
</dbReference>
<evidence type="ECO:0000259" key="13">
    <source>
        <dbReference type="Pfam" id="PF18074"/>
    </source>
</evidence>
<dbReference type="InterPro" id="IPR040498">
    <property type="entry name" value="PriA_CRR"/>
</dbReference>
<dbReference type="InterPro" id="IPR041236">
    <property type="entry name" value="PriA_C"/>
</dbReference>
<feature type="domain" description="PriA DNA helicase Cys-rich region (CRR)" evidence="14">
    <location>
        <begin position="459"/>
        <end position="483"/>
    </location>
</feature>
<evidence type="ECO:0000256" key="6">
    <source>
        <dbReference type="ARBA" id="ARBA00022806"/>
    </source>
</evidence>
<dbReference type="InterPro" id="IPR041222">
    <property type="entry name" value="PriA_3primeBD"/>
</dbReference>
<comment type="similarity">
    <text evidence="11">Belongs to the helicase family. PriA subfamily.</text>
</comment>
<evidence type="ECO:0000259" key="14">
    <source>
        <dbReference type="Pfam" id="PF18319"/>
    </source>
</evidence>
<dbReference type="Pfam" id="PF17764">
    <property type="entry name" value="PriA_3primeBD"/>
    <property type="match status" value="1"/>
</dbReference>
<dbReference type="GO" id="GO:0006310">
    <property type="term" value="P:DNA recombination"/>
    <property type="evidence" value="ECO:0007669"/>
    <property type="project" value="InterPro"/>
</dbReference>
<evidence type="ECO:0000256" key="7">
    <source>
        <dbReference type="ARBA" id="ARBA00022833"/>
    </source>
</evidence>
<dbReference type="InterPro" id="IPR042115">
    <property type="entry name" value="PriA_3primeBD_sf"/>
</dbReference>
<dbReference type="GO" id="GO:0008270">
    <property type="term" value="F:zinc ion binding"/>
    <property type="evidence" value="ECO:0007669"/>
    <property type="project" value="UniProtKB-UniRule"/>
</dbReference>
<feature type="binding site" evidence="11">
    <location>
        <position position="490"/>
    </location>
    <ligand>
        <name>Zn(2+)</name>
        <dbReference type="ChEBI" id="CHEBI:29105"/>
        <label>1</label>
    </ligand>
</feature>
<comment type="caution">
    <text evidence="11">As this protein does not have any detectable helicase domains, it probably does not have helicase activity.</text>
</comment>
<feature type="binding site" evidence="11">
    <location>
        <position position="480"/>
    </location>
    <ligand>
        <name>Zn(2+)</name>
        <dbReference type="ChEBI" id="CHEBI:29105"/>
        <label>2</label>
    </ligand>
</feature>
<keyword evidence="6" id="KW-0347">Helicase</keyword>
<evidence type="ECO:0000256" key="11">
    <source>
        <dbReference type="HAMAP-Rule" id="MF_00983"/>
    </source>
</evidence>
<evidence type="ECO:0000256" key="3">
    <source>
        <dbReference type="ARBA" id="ARBA00022723"/>
    </source>
</evidence>
<dbReference type="GO" id="GO:0005524">
    <property type="term" value="F:ATP binding"/>
    <property type="evidence" value="ECO:0007669"/>
    <property type="project" value="UniProtKB-UniRule"/>
</dbReference>
<dbReference type="GO" id="GO:0003677">
    <property type="term" value="F:DNA binding"/>
    <property type="evidence" value="ECO:0007669"/>
    <property type="project" value="UniProtKB-UniRule"/>
</dbReference>
<dbReference type="PANTHER" id="PTHR30580:SF0">
    <property type="entry name" value="PRIMOSOMAL PROTEIN N"/>
    <property type="match status" value="1"/>
</dbReference>
<evidence type="ECO:0000259" key="12">
    <source>
        <dbReference type="Pfam" id="PF17764"/>
    </source>
</evidence>
<dbReference type="Pfam" id="PF18074">
    <property type="entry name" value="PriA_C"/>
    <property type="match status" value="1"/>
</dbReference>
<keyword evidence="10" id="KW-0413">Isomerase</keyword>
<dbReference type="AlphaFoldDB" id="A0A7S8J2Q6"/>
<reference evidence="15 16" key="1">
    <citation type="journal article" date="2020" name="ISME J.">
        <title>Enrichment and physiological characterization of a novel comammox Nitrospira indicates ammonium inhibition of complete nitrification.</title>
        <authorList>
            <person name="Sakoula D."/>
            <person name="Koch H."/>
            <person name="Frank J."/>
            <person name="Jetten M.S.M."/>
            <person name="van Kessel M.A.H.J."/>
            <person name="Lucker S."/>
        </authorList>
    </citation>
    <scope>NUCLEOTIDE SEQUENCE [LARGE SCALE GENOMIC DNA]</scope>
    <source>
        <strain evidence="15">Comreactor17</strain>
    </source>
</reference>
<gene>
    <name evidence="11" type="primary">priA</name>
    <name evidence="15" type="ORF">Nkreftii_004104</name>
</gene>
<dbReference type="PANTHER" id="PTHR30580">
    <property type="entry name" value="PRIMOSOMAL PROTEIN N"/>
    <property type="match status" value="1"/>
</dbReference>
<keyword evidence="9 11" id="KW-0238">DNA-binding</keyword>
<feature type="binding site" evidence="11">
    <location>
        <position position="459"/>
    </location>
    <ligand>
        <name>Zn(2+)</name>
        <dbReference type="ChEBI" id="CHEBI:29105"/>
        <label>2</label>
    </ligand>
</feature>
<organism evidence="15 16">
    <name type="scientific">Candidatus Nitrospira kreftii</name>
    <dbReference type="NCBI Taxonomy" id="2652173"/>
    <lineage>
        <taxon>Bacteria</taxon>
        <taxon>Pseudomonadati</taxon>
        <taxon>Nitrospirota</taxon>
        <taxon>Nitrospiria</taxon>
        <taxon>Nitrospirales</taxon>
        <taxon>Nitrospiraceae</taxon>
        <taxon>Nitrospira</taxon>
    </lineage>
</organism>
<dbReference type="Proteomes" id="UP000593737">
    <property type="component" value="Chromosome"/>
</dbReference>
<keyword evidence="8 11" id="KW-0067">ATP-binding</keyword>
<proteinExistence type="inferred from homology"/>
<evidence type="ECO:0000256" key="2">
    <source>
        <dbReference type="ARBA" id="ARBA00022705"/>
    </source>
</evidence>
<evidence type="ECO:0000256" key="5">
    <source>
        <dbReference type="ARBA" id="ARBA00022801"/>
    </source>
</evidence>
<feature type="binding site" evidence="11">
    <location>
        <position position="493"/>
    </location>
    <ligand>
        <name>Zn(2+)</name>
        <dbReference type="ChEBI" id="CHEBI:29105"/>
        <label>1</label>
    </ligand>
</feature>
<dbReference type="GO" id="GO:0016787">
    <property type="term" value="F:hydrolase activity"/>
    <property type="evidence" value="ECO:0007669"/>
    <property type="project" value="UniProtKB-KW"/>
</dbReference>
<accession>A0A7S8J2Q6</accession>
<dbReference type="NCBIfam" id="TIGR00595">
    <property type="entry name" value="priA"/>
    <property type="match status" value="1"/>
</dbReference>
<dbReference type="Pfam" id="PF18319">
    <property type="entry name" value="Zn_ribbon_PriA"/>
    <property type="match status" value="1"/>
</dbReference>
<evidence type="ECO:0000256" key="4">
    <source>
        <dbReference type="ARBA" id="ARBA00022741"/>
    </source>
</evidence>
<feature type="domain" description="Primosomal protein N' 3' DNA-binding" evidence="12">
    <location>
        <begin position="10"/>
        <end position="109"/>
    </location>
</feature>
<feature type="binding site" evidence="11">
    <location>
        <position position="477"/>
    </location>
    <ligand>
        <name>Zn(2+)</name>
        <dbReference type="ChEBI" id="CHEBI:29105"/>
        <label>2</label>
    </ligand>
</feature>
<feature type="binding site" evidence="11">
    <location>
        <position position="453"/>
    </location>
    <ligand>
        <name>Zn(2+)</name>
        <dbReference type="ChEBI" id="CHEBI:29105"/>
        <label>1</label>
    </ligand>
</feature>
<dbReference type="GO" id="GO:1990077">
    <property type="term" value="C:primosome complex"/>
    <property type="evidence" value="ECO:0007669"/>
    <property type="project" value="UniProtKB-UniRule"/>
</dbReference>
<keyword evidence="1 11" id="KW-0639">Primosome</keyword>
<dbReference type="InterPro" id="IPR005259">
    <property type="entry name" value="PriA"/>
</dbReference>
<dbReference type="GO" id="GO:0043138">
    <property type="term" value="F:3'-5' DNA helicase activity"/>
    <property type="evidence" value="ECO:0007669"/>
    <property type="project" value="TreeGrafter"/>
</dbReference>
<dbReference type="HAMAP" id="MF_00983">
    <property type="entry name" value="PriA"/>
    <property type="match status" value="1"/>
</dbReference>
<evidence type="ECO:0000313" key="15">
    <source>
        <dbReference type="EMBL" id="QPD06330.1"/>
    </source>
</evidence>
<comment type="cofactor">
    <cofactor evidence="11">
        <name>Zn(2+)</name>
        <dbReference type="ChEBI" id="CHEBI:29105"/>
    </cofactor>
    <text evidence="11">Binds 2 zinc ions per subunit.</text>
</comment>
<name>A0A7S8J2Q6_9BACT</name>
<dbReference type="KEGG" id="nkf:Nkreftii_004104"/>
<comment type="function">
    <text evidence="11">Initiates the restart of stalled replication forks, which reloads the replicative helicase on sites other than the origin of replication. Recognizes and binds to abandoned replication forks and remodels them to uncover a helicase loading site. Promotes assembly of the primosome at these replication forks.</text>
</comment>
<sequence>MRRTDTLYADVIVPRHISKSFTYLVPPTLAQQIGVGSRVLVPFGRVMLEGAVVSLANELPAEIHAASLKAISSLVQDDQGPLLSPELLELSRKIANYYVAPWGQSLRLVFSPLTTRQTSATRYIVTPQGRAALETGSCPDDLRPTLQRIARRAKGILSSTLDPTRRGSARRMIDTLVTNSWLARASSASANTDNRKLSKKLMAHEGVNGIPMDTALLTATIPGTDVSWRAHITQCLHNHHRQKLVLHAPWPYRIRRLADAIQQAHSLNRSTIVVTGEIARATWLHQLLSALTGLQITLAHSALGPDRLEQRHGSVPTVVVGTRSTIFAPIKSIGLIWVEGEEDPALKEPQEPRYHAREVAGLRAESEQALLVLASAHPSLESKFDATAEHHYVSHDVALQPKIEVVDLRKETGGTLFSHKLISAMQEALRNHRTILLFLNRKGYATTLVCRDCSWVPRCAPCAVPFTYYREASRLACRYCGSSDVVPDSCPLCHASRVSPIGDGTERVETETRRLFSQAKIARIDGDTLRQPASARQLWESARSGTCDILIGTQALFRREPLPQHGLVGILQADSGLHVSDFRSAERTYQLLIDAASLACSASRGGRVIVQTRFPTHHAVQALLLGNPDHFYEEELAARRLLYYPPLCHIAELSVSGKNLEIVQDAAKQWATELGRSTGGHESLIVLGPVPTINRGSRNHHHRLLVKAADCRMLSRRVHDSVQGLEQQYRRGQIKFAIDIDPVETGQA</sequence>
<keyword evidence="7 11" id="KW-0862">Zinc</keyword>
<feature type="binding site" evidence="11">
    <location>
        <position position="462"/>
    </location>
    <ligand>
        <name>Zn(2+)</name>
        <dbReference type="ChEBI" id="CHEBI:29105"/>
        <label>2</label>
    </ligand>
</feature>
<keyword evidence="5 15" id="KW-0378">Hydrolase</keyword>
<evidence type="ECO:0000256" key="8">
    <source>
        <dbReference type="ARBA" id="ARBA00022840"/>
    </source>
</evidence>
<evidence type="ECO:0000256" key="9">
    <source>
        <dbReference type="ARBA" id="ARBA00023125"/>
    </source>
</evidence>
<dbReference type="EMBL" id="CP047423">
    <property type="protein sequence ID" value="QPD06330.1"/>
    <property type="molecule type" value="Genomic_DNA"/>
</dbReference>
<keyword evidence="2 11" id="KW-0235">DNA replication</keyword>
<dbReference type="Gene3D" id="3.40.1440.60">
    <property type="entry name" value="PriA, 3(prime) DNA-binding domain"/>
    <property type="match status" value="1"/>
</dbReference>
<feature type="domain" description="Primosomal protein N C-terminal" evidence="13">
    <location>
        <begin position="646"/>
        <end position="742"/>
    </location>
</feature>
<keyword evidence="4 11" id="KW-0547">Nucleotide-binding</keyword>